<dbReference type="Pfam" id="PF01323">
    <property type="entry name" value="DSBA"/>
    <property type="match status" value="1"/>
</dbReference>
<evidence type="ECO:0000313" key="4">
    <source>
        <dbReference type="Proteomes" id="UP000050430"/>
    </source>
</evidence>
<organism evidence="3 4">
    <name type="scientific">Leptolinea tardivitalis</name>
    <dbReference type="NCBI Taxonomy" id="229920"/>
    <lineage>
        <taxon>Bacteria</taxon>
        <taxon>Bacillati</taxon>
        <taxon>Chloroflexota</taxon>
        <taxon>Anaerolineae</taxon>
        <taxon>Anaerolineales</taxon>
        <taxon>Anaerolineaceae</taxon>
        <taxon>Leptolinea</taxon>
    </lineage>
</organism>
<evidence type="ECO:0000313" key="3">
    <source>
        <dbReference type="EMBL" id="KPL70417.1"/>
    </source>
</evidence>
<feature type="transmembrane region" description="Helical" evidence="1">
    <location>
        <begin position="74"/>
        <end position="97"/>
    </location>
</feature>
<feature type="domain" description="DSBA-like thioredoxin" evidence="2">
    <location>
        <begin position="184"/>
        <end position="302"/>
    </location>
</feature>
<dbReference type="EMBL" id="LGCK01000014">
    <property type="protein sequence ID" value="KPL70417.1"/>
    <property type="molecule type" value="Genomic_DNA"/>
</dbReference>
<dbReference type="OrthoDB" id="5094767at2"/>
<dbReference type="InterPro" id="IPR036249">
    <property type="entry name" value="Thioredoxin-like_sf"/>
</dbReference>
<name>A0A0P6WKV1_9CHLR</name>
<dbReference type="GO" id="GO:0016491">
    <property type="term" value="F:oxidoreductase activity"/>
    <property type="evidence" value="ECO:0007669"/>
    <property type="project" value="InterPro"/>
</dbReference>
<dbReference type="SUPFAM" id="SSF52833">
    <property type="entry name" value="Thioredoxin-like"/>
    <property type="match status" value="1"/>
</dbReference>
<accession>A0A0P6WKV1</accession>
<gene>
    <name evidence="3" type="ORF">ADM99_14790</name>
</gene>
<proteinExistence type="predicted"/>
<dbReference type="PATRIC" id="fig|229920.5.peg.316"/>
<evidence type="ECO:0000259" key="2">
    <source>
        <dbReference type="Pfam" id="PF01323"/>
    </source>
</evidence>
<keyword evidence="1" id="KW-0472">Membrane</keyword>
<dbReference type="InterPro" id="IPR001853">
    <property type="entry name" value="DSBA-like_thioredoxin_dom"/>
</dbReference>
<keyword evidence="1" id="KW-1133">Transmembrane helix</keyword>
<dbReference type="RefSeq" id="WP_062422297.1">
    <property type="nucleotide sequence ID" value="NZ_BBYA01000010.1"/>
</dbReference>
<comment type="caution">
    <text evidence="3">The sequence shown here is derived from an EMBL/GenBank/DDBJ whole genome shotgun (WGS) entry which is preliminary data.</text>
</comment>
<sequence length="313" mass="35068">MFCIISFIVLSILGIFSASNRELAREALDCVLRRVTLRPCTTGFDEKMKARILGVVITRSEGAARFLNRNFERLAWLFFGLLLASVIFAVRGLFLFYTTGSCNGANSTEFCVFDPTGANNQVSTTSQVCTIPVTPAQMTLNLKKIDLTQFPTLNPGSGDNLFMIACYHCEFSRKTYPIIRSLVDRFHIGLTFIHYPVKEPTDSFSKLAYCVNQLQPDKFWSFNDLMFEGDKANLDDPTYINGLLGKAGVDAKKVNACIADPATETAVKKQMEQVASTGFTGTPTIFYKDQVFVGPKPYRVYAIALRGFFYWLR</sequence>
<keyword evidence="1" id="KW-0812">Transmembrane</keyword>
<reference evidence="3 4" key="1">
    <citation type="submission" date="2015-07" db="EMBL/GenBank/DDBJ databases">
        <title>Genome sequence of Leptolinea tardivitalis DSM 16556.</title>
        <authorList>
            <person name="Hemp J."/>
            <person name="Ward L.M."/>
            <person name="Pace L.A."/>
            <person name="Fischer W.W."/>
        </authorList>
    </citation>
    <scope>NUCLEOTIDE SEQUENCE [LARGE SCALE GENOMIC DNA]</scope>
    <source>
        <strain evidence="3 4">YMTK-2</strain>
    </source>
</reference>
<dbReference type="STRING" id="229920.ADM99_14790"/>
<evidence type="ECO:0000256" key="1">
    <source>
        <dbReference type="SAM" id="Phobius"/>
    </source>
</evidence>
<dbReference type="Proteomes" id="UP000050430">
    <property type="component" value="Unassembled WGS sequence"/>
</dbReference>
<dbReference type="Gene3D" id="3.40.30.10">
    <property type="entry name" value="Glutaredoxin"/>
    <property type="match status" value="1"/>
</dbReference>
<dbReference type="AlphaFoldDB" id="A0A0P6WKV1"/>
<keyword evidence="4" id="KW-1185">Reference proteome</keyword>
<protein>
    <recommendedName>
        <fullName evidence="2">DSBA-like thioredoxin domain-containing protein</fullName>
    </recommendedName>
</protein>